<protein>
    <submittedName>
        <fullName evidence="1">Uncharacterized protein</fullName>
    </submittedName>
</protein>
<sequence length="188" mass="21154">MHMCCHIPLIYVESFEFIGASYVHLFFARKQSCLVVDVFAGIIVSPPNLPNDEDTHPYYAALTAPLVSPNSHLLVITVCQTFFWRVGSQSWLRCSHIGMPEKVVIFSGQVFVMGFDHRLLLGHLVPQIHLQEIAIDWVGEGSTSLCTLDYVGPTIEIYLEYDYFVLDFLSTGSACMMVIDVIFSSIQI</sequence>
<accession>M8C634</accession>
<dbReference type="EnsemblPlants" id="EMT32760">
    <property type="protein sequence ID" value="EMT32760"/>
    <property type="gene ID" value="F775_19767"/>
</dbReference>
<dbReference type="AlphaFoldDB" id="M8C634"/>
<reference evidence="1" key="1">
    <citation type="submission" date="2015-06" db="UniProtKB">
        <authorList>
            <consortium name="EnsemblPlants"/>
        </authorList>
    </citation>
    <scope>IDENTIFICATION</scope>
</reference>
<dbReference type="PANTHER" id="PTHR33800:SF8">
    <property type="entry name" value="F-BOX DOMAIN-CONTAINING PROTEIN"/>
    <property type="match status" value="1"/>
</dbReference>
<name>M8C634_AEGTA</name>
<proteinExistence type="predicted"/>
<organism evidence="1">
    <name type="scientific">Aegilops tauschii</name>
    <name type="common">Tausch's goatgrass</name>
    <name type="synonym">Aegilops squarrosa</name>
    <dbReference type="NCBI Taxonomy" id="37682"/>
    <lineage>
        <taxon>Eukaryota</taxon>
        <taxon>Viridiplantae</taxon>
        <taxon>Streptophyta</taxon>
        <taxon>Embryophyta</taxon>
        <taxon>Tracheophyta</taxon>
        <taxon>Spermatophyta</taxon>
        <taxon>Magnoliopsida</taxon>
        <taxon>Liliopsida</taxon>
        <taxon>Poales</taxon>
        <taxon>Poaceae</taxon>
        <taxon>BOP clade</taxon>
        <taxon>Pooideae</taxon>
        <taxon>Triticodae</taxon>
        <taxon>Triticeae</taxon>
        <taxon>Triticinae</taxon>
        <taxon>Aegilops</taxon>
    </lineage>
</organism>
<evidence type="ECO:0000313" key="1">
    <source>
        <dbReference type="EnsemblPlants" id="EMT32760"/>
    </source>
</evidence>
<dbReference type="PANTHER" id="PTHR33800">
    <property type="entry name" value="OS06G0113600 PROTEIN"/>
    <property type="match status" value="1"/>
</dbReference>